<dbReference type="SUPFAM" id="SSF53098">
    <property type="entry name" value="Ribonuclease H-like"/>
    <property type="match status" value="1"/>
</dbReference>
<dbReference type="Gene3D" id="3.30.420.10">
    <property type="entry name" value="Ribonuclease H-like superfamily/Ribonuclease H"/>
    <property type="match status" value="1"/>
</dbReference>
<dbReference type="InterPro" id="IPR057670">
    <property type="entry name" value="SH3_retrovirus"/>
</dbReference>
<evidence type="ECO:0000313" key="6">
    <source>
        <dbReference type="Proteomes" id="UP000435112"/>
    </source>
</evidence>
<dbReference type="GO" id="GO:0003676">
    <property type="term" value="F:nucleic acid binding"/>
    <property type="evidence" value="ECO:0007669"/>
    <property type="project" value="InterPro"/>
</dbReference>
<dbReference type="InterPro" id="IPR036397">
    <property type="entry name" value="RNaseH_sf"/>
</dbReference>
<dbReference type="EMBL" id="QXFU01001217">
    <property type="protein sequence ID" value="KAE9007614.1"/>
    <property type="molecule type" value="Genomic_DNA"/>
</dbReference>
<evidence type="ECO:0000259" key="3">
    <source>
        <dbReference type="PROSITE" id="PS50158"/>
    </source>
</evidence>
<dbReference type="PROSITE" id="PS50994">
    <property type="entry name" value="INTEGRASE"/>
    <property type="match status" value="1"/>
</dbReference>
<organism evidence="5 6">
    <name type="scientific">Phytophthora rubi</name>
    <dbReference type="NCBI Taxonomy" id="129364"/>
    <lineage>
        <taxon>Eukaryota</taxon>
        <taxon>Sar</taxon>
        <taxon>Stramenopiles</taxon>
        <taxon>Oomycota</taxon>
        <taxon>Peronosporomycetes</taxon>
        <taxon>Peronosporales</taxon>
        <taxon>Peronosporaceae</taxon>
        <taxon>Phytophthora</taxon>
    </lineage>
</organism>
<keyword evidence="1" id="KW-0862">Zinc</keyword>
<evidence type="ECO:0000256" key="2">
    <source>
        <dbReference type="SAM" id="MobiDB-lite"/>
    </source>
</evidence>
<feature type="region of interest" description="Disordered" evidence="2">
    <location>
        <begin position="1"/>
        <end position="40"/>
    </location>
</feature>
<accession>A0A6A3KVU5</accession>
<proteinExistence type="predicted"/>
<protein>
    <recommendedName>
        <fullName evidence="7">CCHC-type domain-containing protein</fullName>
    </recommendedName>
</protein>
<comment type="caution">
    <text evidence="5">The sequence shown here is derived from an EMBL/GenBank/DDBJ whole genome shotgun (WGS) entry which is preliminary data.</text>
</comment>
<dbReference type="PANTHER" id="PTHR42648">
    <property type="entry name" value="TRANSPOSASE, PUTATIVE-RELATED"/>
    <property type="match status" value="1"/>
</dbReference>
<dbReference type="GO" id="GO:0008270">
    <property type="term" value="F:zinc ion binding"/>
    <property type="evidence" value="ECO:0007669"/>
    <property type="project" value="UniProtKB-KW"/>
</dbReference>
<feature type="compositionally biased region" description="Basic and acidic residues" evidence="2">
    <location>
        <begin position="1"/>
        <end position="12"/>
    </location>
</feature>
<dbReference type="InterPro" id="IPR039537">
    <property type="entry name" value="Retrotran_Ty1/copia-like"/>
</dbReference>
<dbReference type="InterPro" id="IPR036875">
    <property type="entry name" value="Znf_CCHC_sf"/>
</dbReference>
<gene>
    <name evidence="5" type="ORF">PR002_g16139</name>
</gene>
<dbReference type="OrthoDB" id="123609at2759"/>
<sequence length="603" mass="67314">MQAEPGRARTGSDEGVESTAVARARGDGNTGNVASATTEGGEASELLALLRGVAGRLDKLEESQTKLEQRLEPPKKDAKALMDTSLFTSALGRGSRMHIDSLSGTPHTQTPRRPTAPPQYFGLRHADYQYLQQNQGGALRYPDARQKKLAFRPFDGKELYVGLGSGFLDWGRRFERQVALGQSACGVPWSEDVKVDLLSHYLSGTAERSYNKQLDTWWNQLPTLQYVMERMLDAFKTNITHAEAMKLFTAPKDVKRSWPEHYMYLVAISEVTGSSADYLVLNNIVQYASPQLRTVLMAKVDQSRTDYLQHAEELAHFAQSWETKSTKQKSLGRETVNAVRESSYQRKETRSCHECGRVGHLRATCPDRKQRADLTLAVDEKRTGVARQRSEARNQSNNGKAERMHRIIMNMARCMIFACGLPLRFWGDAVQYAAYILNRAPTNSNPGRASPLEVLTGKSPPLGEIVVFGSPCTVYHDPRKKNFAQRAQRGMIVGVGEETKGYRVYLPKDRVVVTTQHVKNIETLDKEQNLQVQRLYLQGNESPESEAQASVAEATSARSKKKRASSKKKKPWARERHVTRSVAKNAGGVTNETAQSQEVAPDS</sequence>
<dbReference type="InterPro" id="IPR012337">
    <property type="entry name" value="RNaseH-like_sf"/>
</dbReference>
<evidence type="ECO:0000256" key="1">
    <source>
        <dbReference type="PROSITE-ProRule" id="PRU00047"/>
    </source>
</evidence>
<evidence type="ECO:0000313" key="5">
    <source>
        <dbReference type="EMBL" id="KAE9007614.1"/>
    </source>
</evidence>
<dbReference type="GO" id="GO:0015074">
    <property type="term" value="P:DNA integration"/>
    <property type="evidence" value="ECO:0007669"/>
    <property type="project" value="InterPro"/>
</dbReference>
<dbReference type="PANTHER" id="PTHR42648:SF28">
    <property type="entry name" value="TRANSPOSON-ENCODED PROTEIN WITH RIBONUCLEASE H-LIKE AND RETROVIRUS ZINC FINGER-LIKE DOMAINS"/>
    <property type="match status" value="1"/>
</dbReference>
<evidence type="ECO:0008006" key="7">
    <source>
        <dbReference type="Google" id="ProtNLM"/>
    </source>
</evidence>
<feature type="compositionally biased region" description="Polar residues" evidence="2">
    <location>
        <begin position="588"/>
        <end position="603"/>
    </location>
</feature>
<feature type="compositionally biased region" description="Basic residues" evidence="2">
    <location>
        <begin position="558"/>
        <end position="571"/>
    </location>
</feature>
<dbReference type="Proteomes" id="UP000435112">
    <property type="component" value="Unassembled WGS sequence"/>
</dbReference>
<dbReference type="InterPro" id="IPR001878">
    <property type="entry name" value="Znf_CCHC"/>
</dbReference>
<evidence type="ECO:0000259" key="4">
    <source>
        <dbReference type="PROSITE" id="PS50994"/>
    </source>
</evidence>
<name>A0A6A3KVU5_9STRA</name>
<dbReference type="PROSITE" id="PS50158">
    <property type="entry name" value="ZF_CCHC"/>
    <property type="match status" value="1"/>
</dbReference>
<feature type="domain" description="Integrase catalytic" evidence="4">
    <location>
        <begin position="286"/>
        <end position="459"/>
    </location>
</feature>
<feature type="region of interest" description="Disordered" evidence="2">
    <location>
        <begin position="540"/>
        <end position="603"/>
    </location>
</feature>
<feature type="domain" description="CCHC-type" evidence="3">
    <location>
        <begin position="352"/>
        <end position="367"/>
    </location>
</feature>
<dbReference type="AlphaFoldDB" id="A0A6A3KVU5"/>
<keyword evidence="1" id="KW-0863">Zinc-finger</keyword>
<dbReference type="InterPro" id="IPR001584">
    <property type="entry name" value="Integrase_cat-core"/>
</dbReference>
<dbReference type="Pfam" id="PF25597">
    <property type="entry name" value="SH3_retrovirus"/>
    <property type="match status" value="1"/>
</dbReference>
<dbReference type="SUPFAM" id="SSF57756">
    <property type="entry name" value="Retrovirus zinc finger-like domains"/>
    <property type="match status" value="1"/>
</dbReference>
<reference evidence="5 6" key="1">
    <citation type="submission" date="2018-09" db="EMBL/GenBank/DDBJ databases">
        <title>Genomic investigation of the strawberry pathogen Phytophthora fragariae indicates pathogenicity is determined by transcriptional variation in three key races.</title>
        <authorList>
            <person name="Adams T.M."/>
            <person name="Armitage A.D."/>
            <person name="Sobczyk M.K."/>
            <person name="Bates H.J."/>
            <person name="Dunwell J.M."/>
            <person name="Nellist C.F."/>
            <person name="Harrison R.J."/>
        </authorList>
    </citation>
    <scope>NUCLEOTIDE SEQUENCE [LARGE SCALE GENOMIC DNA]</scope>
    <source>
        <strain evidence="5 6">SCRP324</strain>
    </source>
</reference>
<keyword evidence="1" id="KW-0479">Metal-binding</keyword>